<dbReference type="PANTHER" id="PTHR28616">
    <property type="entry name" value="COILED-COIL DOMAIN-CONTAINING PROTEIN 125"/>
    <property type="match status" value="1"/>
</dbReference>
<keyword evidence="1" id="KW-0175">Coiled coil</keyword>
<feature type="compositionally biased region" description="Basic and acidic residues" evidence="2">
    <location>
        <begin position="428"/>
        <end position="450"/>
    </location>
</feature>
<gene>
    <name evidence="3" type="ORF">TRIADDRAFT_58626</name>
</gene>
<name>B3S379_TRIAD</name>
<accession>B3S379</accession>
<dbReference type="CTD" id="6756001"/>
<organism evidence="3 4">
    <name type="scientific">Trichoplax adhaerens</name>
    <name type="common">Trichoplax reptans</name>
    <dbReference type="NCBI Taxonomy" id="10228"/>
    <lineage>
        <taxon>Eukaryota</taxon>
        <taxon>Metazoa</taxon>
        <taxon>Placozoa</taxon>
        <taxon>Uniplacotomia</taxon>
        <taxon>Trichoplacea</taxon>
        <taxon>Trichoplacidae</taxon>
        <taxon>Trichoplax</taxon>
    </lineage>
</organism>
<dbReference type="GO" id="GO:0035024">
    <property type="term" value="P:negative regulation of Rho protein signal transduction"/>
    <property type="evidence" value="ECO:0000318"/>
    <property type="project" value="GO_Central"/>
</dbReference>
<dbReference type="FunCoup" id="B3S379">
    <property type="interactions" value="39"/>
</dbReference>
<dbReference type="EMBL" id="DS985248">
    <property type="protein sequence ID" value="EDV22743.1"/>
    <property type="molecule type" value="Genomic_DNA"/>
</dbReference>
<feature type="compositionally biased region" description="Acidic residues" evidence="2">
    <location>
        <begin position="14"/>
        <end position="24"/>
    </location>
</feature>
<dbReference type="GeneID" id="6756001"/>
<dbReference type="OrthoDB" id="9939852at2759"/>
<dbReference type="PANTHER" id="PTHR28616:SF1">
    <property type="entry name" value="COILED-COIL DOMAIN-CONTAINING PROTEIN 125"/>
    <property type="match status" value="1"/>
</dbReference>
<protein>
    <submittedName>
        <fullName evidence="3">Uncharacterized protein</fullName>
    </submittedName>
</protein>
<dbReference type="GO" id="GO:0005737">
    <property type="term" value="C:cytoplasm"/>
    <property type="evidence" value="ECO:0000318"/>
    <property type="project" value="GO_Central"/>
</dbReference>
<dbReference type="STRING" id="10228.B3S379"/>
<evidence type="ECO:0000256" key="1">
    <source>
        <dbReference type="SAM" id="Coils"/>
    </source>
</evidence>
<sequence>MSAPSTPSLISEYGLDDDHDDEASGDLGLGMGLKPGALPLTFFDFDQDETLTDDPTMISYQIPWPTNLQDEDQSKMIVSPHNQNHRHYAYDDNYKEKAAGTHDYIVIDHQVDVPTNLRNCSQNKPIEKLSIAKRFNITHLDIDHSRIKEKRRLLSRSKLLSFDGTRLSKSVKKKRIEDLLARLSAADKQIDHLQNELAAYRQQIVSKDGAVKILHSQAVLAEARQQQITAQEREMIKKLKEENGALKWEMELKEKQIMNSEAVWSERFNRVTTENKALLATLESRSQELKRLYAEKLAIAREKDLLASSIKIQNKVNASDEETDLSEEFNKDTTSDELVILGACHCLGENETCICAKAAAITKRDNVNLRKRIKKISKSNSELMQTADAYRKTFEEQLNQNTTLMLSIEMMRKDITFNSSNVKSSLKNKNDGKRRGSTDDNYYKSNKNMDKRHNLEEANLKIAKLRELLNDREEALAHQKLAARILAKRTKELEGTIEKLQLNSQE</sequence>
<evidence type="ECO:0000313" key="3">
    <source>
        <dbReference type="EMBL" id="EDV22743.1"/>
    </source>
</evidence>
<dbReference type="OMA" id="ETCICAK"/>
<reference evidence="3 4" key="1">
    <citation type="journal article" date="2008" name="Nature">
        <title>The Trichoplax genome and the nature of placozoans.</title>
        <authorList>
            <person name="Srivastava M."/>
            <person name="Begovic E."/>
            <person name="Chapman J."/>
            <person name="Putnam N.H."/>
            <person name="Hellsten U."/>
            <person name="Kawashima T."/>
            <person name="Kuo A."/>
            <person name="Mitros T."/>
            <person name="Salamov A."/>
            <person name="Carpenter M.L."/>
            <person name="Signorovitch A.Y."/>
            <person name="Moreno M.A."/>
            <person name="Kamm K."/>
            <person name="Grimwood J."/>
            <person name="Schmutz J."/>
            <person name="Shapiro H."/>
            <person name="Grigoriev I.V."/>
            <person name="Buss L.W."/>
            <person name="Schierwater B."/>
            <person name="Dellaporta S.L."/>
            <person name="Rokhsar D.S."/>
        </authorList>
    </citation>
    <scope>NUCLEOTIDE SEQUENCE [LARGE SCALE GENOMIC DNA]</scope>
    <source>
        <strain evidence="3 4">Grell-BS-1999</strain>
    </source>
</reference>
<feature type="region of interest" description="Disordered" evidence="2">
    <location>
        <begin position="1"/>
        <end position="26"/>
    </location>
</feature>
<dbReference type="InParanoid" id="B3S379"/>
<feature type="region of interest" description="Disordered" evidence="2">
    <location>
        <begin position="421"/>
        <end position="450"/>
    </location>
</feature>
<dbReference type="Proteomes" id="UP000009022">
    <property type="component" value="Unassembled WGS sequence"/>
</dbReference>
<dbReference type="eggNOG" id="ENOG502QUQZ">
    <property type="taxonomic scope" value="Eukaryota"/>
</dbReference>
<dbReference type="GO" id="GO:2000146">
    <property type="term" value="P:negative regulation of cell motility"/>
    <property type="evidence" value="ECO:0000318"/>
    <property type="project" value="GO_Central"/>
</dbReference>
<evidence type="ECO:0000256" key="2">
    <source>
        <dbReference type="SAM" id="MobiDB-lite"/>
    </source>
</evidence>
<keyword evidence="4" id="KW-1185">Reference proteome</keyword>
<dbReference type="KEGG" id="tad:TRIADDRAFT_58626"/>
<evidence type="ECO:0000313" key="4">
    <source>
        <dbReference type="Proteomes" id="UP000009022"/>
    </source>
</evidence>
<proteinExistence type="predicted"/>
<dbReference type="RefSeq" id="XP_002114609.1">
    <property type="nucleotide sequence ID" value="XM_002114573.1"/>
</dbReference>
<dbReference type="AlphaFoldDB" id="B3S379"/>
<feature type="coiled-coil region" evidence="1">
    <location>
        <begin position="176"/>
        <end position="203"/>
    </location>
</feature>
<dbReference type="InterPro" id="IPR034608">
    <property type="entry name" value="CCDC125"/>
</dbReference>
<dbReference type="HOGENOM" id="CLU_445678_0_0_1"/>